<keyword evidence="3 4" id="KW-0067">ATP-binding</keyword>
<dbReference type="PROSITE" id="PS50011">
    <property type="entry name" value="PROTEIN_KINASE_DOM"/>
    <property type="match status" value="1"/>
</dbReference>
<dbReference type="InterPro" id="IPR000719">
    <property type="entry name" value="Prot_kinase_dom"/>
</dbReference>
<dbReference type="InterPro" id="IPR008271">
    <property type="entry name" value="Ser/Thr_kinase_AS"/>
</dbReference>
<feature type="binding site" evidence="4">
    <location>
        <position position="30"/>
    </location>
    <ligand>
        <name>ATP</name>
        <dbReference type="ChEBI" id="CHEBI:30616"/>
    </ligand>
</feature>
<evidence type="ECO:0000259" key="6">
    <source>
        <dbReference type="PROSITE" id="PS50011"/>
    </source>
</evidence>
<name>A0A9N8W8U9_9GLOM</name>
<dbReference type="PROSITE" id="PS00107">
    <property type="entry name" value="PROTEIN_KINASE_ATP"/>
    <property type="match status" value="1"/>
</dbReference>
<dbReference type="PRINTS" id="PR00109">
    <property type="entry name" value="TYRKINASE"/>
</dbReference>
<evidence type="ECO:0000256" key="5">
    <source>
        <dbReference type="RuleBase" id="RU000304"/>
    </source>
</evidence>
<dbReference type="Pfam" id="PF00069">
    <property type="entry name" value="Pkinase"/>
    <property type="match status" value="1"/>
</dbReference>
<accession>A0A9N8W8U9</accession>
<evidence type="ECO:0000313" key="7">
    <source>
        <dbReference type="EMBL" id="CAG8480983.1"/>
    </source>
</evidence>
<keyword evidence="1 5" id="KW-0418">Kinase</keyword>
<keyword evidence="2 4" id="KW-0547">Nucleotide-binding</keyword>
<evidence type="ECO:0000256" key="3">
    <source>
        <dbReference type="ARBA" id="ARBA00022840"/>
    </source>
</evidence>
<dbReference type="PANTHER" id="PTHR44329:SF6">
    <property type="entry name" value="RECEPTOR-INTERACTING SERINE_THREONINE-PROTEIN KINASE 1"/>
    <property type="match status" value="1"/>
</dbReference>
<dbReference type="Proteomes" id="UP000789508">
    <property type="component" value="Unassembled WGS sequence"/>
</dbReference>
<organism evidence="7 8">
    <name type="scientific">Ambispora leptoticha</name>
    <dbReference type="NCBI Taxonomy" id="144679"/>
    <lineage>
        <taxon>Eukaryota</taxon>
        <taxon>Fungi</taxon>
        <taxon>Fungi incertae sedis</taxon>
        <taxon>Mucoromycota</taxon>
        <taxon>Glomeromycotina</taxon>
        <taxon>Glomeromycetes</taxon>
        <taxon>Archaeosporales</taxon>
        <taxon>Ambisporaceae</taxon>
        <taxon>Ambispora</taxon>
    </lineage>
</organism>
<evidence type="ECO:0000313" key="8">
    <source>
        <dbReference type="Proteomes" id="UP000789508"/>
    </source>
</evidence>
<evidence type="ECO:0000256" key="2">
    <source>
        <dbReference type="ARBA" id="ARBA00022741"/>
    </source>
</evidence>
<dbReference type="EMBL" id="CAJVPS010000369">
    <property type="protein sequence ID" value="CAG8480983.1"/>
    <property type="molecule type" value="Genomic_DNA"/>
</dbReference>
<keyword evidence="8" id="KW-1185">Reference proteome</keyword>
<sequence length="314" mass="35933">MSSPPVMIGSGAMSEVYLGTYQGKKVVIKKSQRDIDLSEEYQIYSKLKDHTNILKFYGVVREDRHIYSLVLEYAPNGNLSSYLKVNTVKWEWKAKVCRDIALGLMHCHDKNVLHLDLKPENVLLSASCEPKLADFGVSKTRTQLVLDNNKAGGTLNYVAPERICCEKRMQAFFENFPKLSDIYSYGLILWSVAKDGEHPYDDLDDDEIRAKKRSPESSLRLTEQLPNTTPEAFSQQIFGLIKYIPDEREKLATVLLELEDLYDDDDGRKKYDIHTSWLNLAKYCLDSKKTLTPSLELQSSTLKELSNEVLVKHL</sequence>
<dbReference type="GO" id="GO:0005524">
    <property type="term" value="F:ATP binding"/>
    <property type="evidence" value="ECO:0007669"/>
    <property type="project" value="UniProtKB-UniRule"/>
</dbReference>
<dbReference type="OrthoDB" id="2386054at2759"/>
<protein>
    <submittedName>
        <fullName evidence="7">10353_t:CDS:1</fullName>
    </submittedName>
</protein>
<dbReference type="InterPro" id="IPR051681">
    <property type="entry name" value="Ser/Thr_Kinases-Pseudokinases"/>
</dbReference>
<dbReference type="SUPFAM" id="SSF56112">
    <property type="entry name" value="Protein kinase-like (PK-like)"/>
    <property type="match status" value="1"/>
</dbReference>
<dbReference type="InterPro" id="IPR017441">
    <property type="entry name" value="Protein_kinase_ATP_BS"/>
</dbReference>
<dbReference type="InterPro" id="IPR001245">
    <property type="entry name" value="Ser-Thr/Tyr_kinase_cat_dom"/>
</dbReference>
<dbReference type="SMART" id="SM00220">
    <property type="entry name" value="S_TKc"/>
    <property type="match status" value="1"/>
</dbReference>
<keyword evidence="1 5" id="KW-0723">Serine/threonine-protein kinase</keyword>
<dbReference type="PANTHER" id="PTHR44329">
    <property type="entry name" value="SERINE/THREONINE-PROTEIN KINASE TNNI3K-RELATED"/>
    <property type="match status" value="1"/>
</dbReference>
<comment type="similarity">
    <text evidence="5">Belongs to the protein kinase superfamily.</text>
</comment>
<comment type="caution">
    <text evidence="7">The sequence shown here is derived from an EMBL/GenBank/DDBJ whole genome shotgun (WGS) entry which is preliminary data.</text>
</comment>
<reference evidence="7" key="1">
    <citation type="submission" date="2021-06" db="EMBL/GenBank/DDBJ databases">
        <authorList>
            <person name="Kallberg Y."/>
            <person name="Tangrot J."/>
            <person name="Rosling A."/>
        </authorList>
    </citation>
    <scope>NUCLEOTIDE SEQUENCE</scope>
    <source>
        <strain evidence="7">FL130A</strain>
    </source>
</reference>
<dbReference type="Gene3D" id="1.10.510.10">
    <property type="entry name" value="Transferase(Phosphotransferase) domain 1"/>
    <property type="match status" value="1"/>
</dbReference>
<dbReference type="PROSITE" id="PS00108">
    <property type="entry name" value="PROTEIN_KINASE_ST"/>
    <property type="match status" value="1"/>
</dbReference>
<keyword evidence="1 5" id="KW-0808">Transferase</keyword>
<gene>
    <name evidence="7" type="ORF">ALEPTO_LOCUS2485</name>
</gene>
<feature type="domain" description="Protein kinase" evidence="6">
    <location>
        <begin position="2"/>
        <end position="262"/>
    </location>
</feature>
<proteinExistence type="inferred from homology"/>
<dbReference type="InterPro" id="IPR011009">
    <property type="entry name" value="Kinase-like_dom_sf"/>
</dbReference>
<dbReference type="GO" id="GO:0004674">
    <property type="term" value="F:protein serine/threonine kinase activity"/>
    <property type="evidence" value="ECO:0007669"/>
    <property type="project" value="UniProtKB-KW"/>
</dbReference>
<dbReference type="AlphaFoldDB" id="A0A9N8W8U9"/>
<evidence type="ECO:0000256" key="4">
    <source>
        <dbReference type="PROSITE-ProRule" id="PRU10141"/>
    </source>
</evidence>
<evidence type="ECO:0000256" key="1">
    <source>
        <dbReference type="ARBA" id="ARBA00022527"/>
    </source>
</evidence>